<dbReference type="PANTHER" id="PTHR38097:SF2">
    <property type="entry name" value="DNA-BINDING PROTEIN STPA"/>
    <property type="match status" value="1"/>
</dbReference>
<protein>
    <submittedName>
        <fullName evidence="7">H-NS histone family protein</fullName>
    </submittedName>
</protein>
<proteinExistence type="inferred from homology"/>
<dbReference type="SUPFAM" id="SSF81273">
    <property type="entry name" value="H-NS histone-like proteins"/>
    <property type="match status" value="1"/>
</dbReference>
<dbReference type="PANTHER" id="PTHR38097">
    <property type="match status" value="1"/>
</dbReference>
<comment type="caution">
    <text evidence="7">The sequence shown here is derived from an EMBL/GenBank/DDBJ whole genome shotgun (WGS) entry which is preliminary data.</text>
</comment>
<feature type="region of interest" description="Disordered" evidence="5">
    <location>
        <begin position="66"/>
        <end position="94"/>
    </location>
</feature>
<feature type="compositionally biased region" description="Basic and acidic residues" evidence="5">
    <location>
        <begin position="81"/>
        <end position="94"/>
    </location>
</feature>
<dbReference type="AlphaFoldDB" id="A0A6L8MEE5"/>
<evidence type="ECO:0000256" key="1">
    <source>
        <dbReference type="ARBA" id="ARBA00004453"/>
    </source>
</evidence>
<gene>
    <name evidence="7" type="ORF">GTP44_02260</name>
</gene>
<dbReference type="Pfam" id="PF00816">
    <property type="entry name" value="Histone_HNS"/>
    <property type="match status" value="1"/>
</dbReference>
<evidence type="ECO:0000259" key="6">
    <source>
        <dbReference type="SMART" id="SM00528"/>
    </source>
</evidence>
<evidence type="ECO:0000313" key="8">
    <source>
        <dbReference type="Proteomes" id="UP000474565"/>
    </source>
</evidence>
<evidence type="ECO:0000256" key="3">
    <source>
        <dbReference type="ARBA" id="ARBA00022490"/>
    </source>
</evidence>
<dbReference type="GO" id="GO:0003677">
    <property type="term" value="F:DNA binding"/>
    <property type="evidence" value="ECO:0007669"/>
    <property type="project" value="UniProtKB-KW"/>
</dbReference>
<dbReference type="EMBL" id="WWCP01000001">
    <property type="protein sequence ID" value="MYM80784.1"/>
    <property type="molecule type" value="Genomic_DNA"/>
</dbReference>
<evidence type="ECO:0000256" key="2">
    <source>
        <dbReference type="ARBA" id="ARBA00010610"/>
    </source>
</evidence>
<name>A0A6L8MEE5_9BURK</name>
<comment type="similarity">
    <text evidence="2">Belongs to the histone-like protein H-NS family.</text>
</comment>
<feature type="domain" description="DNA-binding protein H-NS-like C-terminal" evidence="6">
    <location>
        <begin position="54"/>
        <end position="93"/>
    </location>
</feature>
<dbReference type="InterPro" id="IPR027444">
    <property type="entry name" value="H-NS_C_dom"/>
</dbReference>
<evidence type="ECO:0000256" key="5">
    <source>
        <dbReference type="SAM" id="MobiDB-lite"/>
    </source>
</evidence>
<dbReference type="SMART" id="SM00528">
    <property type="entry name" value="HNS"/>
    <property type="match status" value="1"/>
</dbReference>
<organism evidence="7 8">
    <name type="scientific">Duganella lactea</name>
    <dbReference type="NCBI Taxonomy" id="2692173"/>
    <lineage>
        <taxon>Bacteria</taxon>
        <taxon>Pseudomonadati</taxon>
        <taxon>Pseudomonadota</taxon>
        <taxon>Betaproteobacteria</taxon>
        <taxon>Burkholderiales</taxon>
        <taxon>Oxalobacteraceae</taxon>
        <taxon>Telluria group</taxon>
        <taxon>Duganella</taxon>
    </lineage>
</organism>
<keyword evidence="3" id="KW-0963">Cytoplasm</keyword>
<reference evidence="7 8" key="1">
    <citation type="submission" date="2019-12" db="EMBL/GenBank/DDBJ databases">
        <title>Novel species isolated from a subtropical stream in China.</title>
        <authorList>
            <person name="Lu H."/>
        </authorList>
    </citation>
    <scope>NUCLEOTIDE SEQUENCE [LARGE SCALE GENOMIC DNA]</scope>
    <source>
        <strain evidence="7 8">FT50W</strain>
    </source>
</reference>
<evidence type="ECO:0000256" key="4">
    <source>
        <dbReference type="ARBA" id="ARBA00023125"/>
    </source>
</evidence>
<dbReference type="Proteomes" id="UP000474565">
    <property type="component" value="Unassembled WGS sequence"/>
</dbReference>
<accession>A0A6L8MEE5</accession>
<dbReference type="Gene3D" id="4.10.430.30">
    <property type="match status" value="1"/>
</dbReference>
<dbReference type="GO" id="GO:0009295">
    <property type="term" value="C:nucleoid"/>
    <property type="evidence" value="ECO:0007669"/>
    <property type="project" value="UniProtKB-SubCell"/>
</dbReference>
<keyword evidence="4" id="KW-0238">DNA-binding</keyword>
<evidence type="ECO:0000313" key="7">
    <source>
        <dbReference type="EMBL" id="MYM80784.1"/>
    </source>
</evidence>
<dbReference type="RefSeq" id="WP_161018128.1">
    <property type="nucleotide sequence ID" value="NZ_WWCP01000001.1"/>
</dbReference>
<sequence>MTSYADLKAQIAALEKQAAQVRDTEIAAAKQQIREIMQTYGLTVADLGSTAKVAQVRKPVPAKYRDTATGEEWTGRGRAPKWLDGKNKDDYLIK</sequence>
<comment type="subcellular location">
    <subcellularLocation>
        <location evidence="1">Cytoplasm</location>
        <location evidence="1">Nucleoid</location>
    </subcellularLocation>
</comment>